<evidence type="ECO:0000313" key="3">
    <source>
        <dbReference type="EMBL" id="GMS86514.1"/>
    </source>
</evidence>
<dbReference type="EMBL" id="BTSX01000002">
    <property type="protein sequence ID" value="GMS86514.1"/>
    <property type="molecule type" value="Genomic_DNA"/>
</dbReference>
<dbReference type="GO" id="GO:0046872">
    <property type="term" value="F:metal ion binding"/>
    <property type="evidence" value="ECO:0007669"/>
    <property type="project" value="UniProtKB-KW"/>
</dbReference>
<name>A0AAV5T1V3_9BILA</name>
<keyword evidence="4" id="KW-1185">Reference proteome</keyword>
<dbReference type="InterPro" id="IPR039461">
    <property type="entry name" value="Peptidase_M49"/>
</dbReference>
<gene>
    <name evidence="3" type="ORF">PENTCL1PPCAC_8689</name>
</gene>
<dbReference type="Pfam" id="PF03571">
    <property type="entry name" value="Peptidase_M49"/>
    <property type="match status" value="1"/>
</dbReference>
<comment type="caution">
    <text evidence="3">The sequence shown here is derived from an EMBL/GenBank/DDBJ whole genome shotgun (WGS) entry which is preliminary data.</text>
</comment>
<dbReference type="Proteomes" id="UP001432027">
    <property type="component" value="Unassembled WGS sequence"/>
</dbReference>
<organism evidence="3 4">
    <name type="scientific">Pristionchus entomophagus</name>
    <dbReference type="NCBI Taxonomy" id="358040"/>
    <lineage>
        <taxon>Eukaryota</taxon>
        <taxon>Metazoa</taxon>
        <taxon>Ecdysozoa</taxon>
        <taxon>Nematoda</taxon>
        <taxon>Chromadorea</taxon>
        <taxon>Rhabditida</taxon>
        <taxon>Rhabditina</taxon>
        <taxon>Diplogasteromorpha</taxon>
        <taxon>Diplogasteroidea</taxon>
        <taxon>Neodiplogasteridae</taxon>
        <taxon>Pristionchus</taxon>
    </lineage>
</organism>
<evidence type="ECO:0000256" key="1">
    <source>
        <dbReference type="ARBA" id="ARBA00022723"/>
    </source>
</evidence>
<keyword evidence="1" id="KW-0479">Metal-binding</keyword>
<dbReference type="AlphaFoldDB" id="A0AAV5T1V3"/>
<protein>
    <submittedName>
        <fullName evidence="3">Uncharacterized protein</fullName>
    </submittedName>
</protein>
<dbReference type="PANTHER" id="PTHR23422:SF11">
    <property type="entry name" value="DIPEPTIDYL PEPTIDASE 3"/>
    <property type="match status" value="1"/>
</dbReference>
<accession>A0AAV5T1V3</accession>
<feature type="non-terminal residue" evidence="3">
    <location>
        <position position="116"/>
    </location>
</feature>
<keyword evidence="2" id="KW-0378">Hydrolase</keyword>
<feature type="non-terminal residue" evidence="3">
    <location>
        <position position="1"/>
    </location>
</feature>
<proteinExistence type="predicted"/>
<dbReference type="PANTHER" id="PTHR23422">
    <property type="entry name" value="DIPEPTIDYL PEPTIDASE III-RELATED"/>
    <property type="match status" value="1"/>
</dbReference>
<reference evidence="3" key="1">
    <citation type="submission" date="2023-10" db="EMBL/GenBank/DDBJ databases">
        <title>Genome assembly of Pristionchus species.</title>
        <authorList>
            <person name="Yoshida K."/>
            <person name="Sommer R.J."/>
        </authorList>
    </citation>
    <scope>NUCLEOTIDE SEQUENCE</scope>
    <source>
        <strain evidence="3">RS0144</strain>
    </source>
</reference>
<evidence type="ECO:0000256" key="2">
    <source>
        <dbReference type="ARBA" id="ARBA00022801"/>
    </source>
</evidence>
<dbReference type="GO" id="GO:0005737">
    <property type="term" value="C:cytoplasm"/>
    <property type="evidence" value="ECO:0007669"/>
    <property type="project" value="TreeGrafter"/>
</dbReference>
<evidence type="ECO:0000313" key="4">
    <source>
        <dbReference type="Proteomes" id="UP001432027"/>
    </source>
</evidence>
<sequence>TGLHELLGHGSGKLFERKADGTFNFDKENTMDILTGGKVASWFEPGQIFTSVFRKLAGPIEECRAFAVACVLGCDEDILRKMGHDAVCGQRVKFVAWLKMISGGICGFSNYDVIKK</sequence>
<dbReference type="GO" id="GO:0008239">
    <property type="term" value="F:dipeptidyl-peptidase activity"/>
    <property type="evidence" value="ECO:0007669"/>
    <property type="project" value="TreeGrafter"/>
</dbReference>